<dbReference type="InterPro" id="IPR026286">
    <property type="entry name" value="MaiA/AMDase"/>
</dbReference>
<dbReference type="PANTHER" id="PTHR40267">
    <property type="entry name" value="BLR3294 PROTEIN"/>
    <property type="match status" value="1"/>
</dbReference>
<reference evidence="1 2" key="1">
    <citation type="journal article" date="2010" name="J. Bacteriol.">
        <title>Genome sequences of Pelagibaca bermudensis HTCC2601T and Maritimibacter alkaliphilus HTCC2654T, the type strains of two marine Roseobacter genera.</title>
        <authorList>
            <person name="Thrash J.C."/>
            <person name="Cho J.C."/>
            <person name="Ferriera S."/>
            <person name="Johnson J."/>
            <person name="Vergin K.L."/>
            <person name="Giovannoni S.J."/>
        </authorList>
    </citation>
    <scope>NUCLEOTIDE SEQUENCE [LARGE SCALE GENOMIC DNA]</scope>
    <source>
        <strain evidence="1 2">HTCC2654</strain>
    </source>
</reference>
<proteinExistence type="predicted"/>
<evidence type="ECO:0000313" key="1">
    <source>
        <dbReference type="EMBL" id="EAQ11221.1"/>
    </source>
</evidence>
<organism evidence="1 2">
    <name type="scientific">Maritimibacter alkaliphilus HTCC2654</name>
    <dbReference type="NCBI Taxonomy" id="314271"/>
    <lineage>
        <taxon>Bacteria</taxon>
        <taxon>Pseudomonadati</taxon>
        <taxon>Pseudomonadota</taxon>
        <taxon>Alphaproteobacteria</taxon>
        <taxon>Rhodobacterales</taxon>
        <taxon>Roseobacteraceae</taxon>
        <taxon>Maritimibacter</taxon>
    </lineage>
</organism>
<dbReference type="Pfam" id="PF17645">
    <property type="entry name" value="Amdase"/>
    <property type="match status" value="1"/>
</dbReference>
<dbReference type="EMBL" id="AAMT01000018">
    <property type="protein sequence ID" value="EAQ11221.1"/>
    <property type="molecule type" value="Genomic_DNA"/>
</dbReference>
<dbReference type="AlphaFoldDB" id="A3VKQ0"/>
<dbReference type="Gene3D" id="3.40.50.12500">
    <property type="match status" value="1"/>
</dbReference>
<protein>
    <submittedName>
        <fullName evidence="1">Asp/Glu/Hydantoin racemase family protein</fullName>
    </submittedName>
</protein>
<comment type="caution">
    <text evidence="1">The sequence shown here is derived from an EMBL/GenBank/DDBJ whole genome shotgun (WGS) entry which is preliminary data.</text>
</comment>
<dbReference type="PIRSF" id="PIRSF015736">
    <property type="entry name" value="MI"/>
    <property type="match status" value="1"/>
</dbReference>
<dbReference type="Proteomes" id="UP000002931">
    <property type="component" value="Unassembled WGS sequence"/>
</dbReference>
<dbReference type="HOGENOM" id="CLU_068086_3_0_5"/>
<dbReference type="PANTHER" id="PTHR40267:SF1">
    <property type="entry name" value="BLR3294 PROTEIN"/>
    <property type="match status" value="1"/>
</dbReference>
<name>A3VKQ0_9RHOB</name>
<dbReference type="STRING" id="314271.RB2654_21513"/>
<dbReference type="OrthoDB" id="9816064at2"/>
<dbReference type="InterPro" id="IPR053714">
    <property type="entry name" value="Iso_Racemase_Enz_sf"/>
</dbReference>
<dbReference type="eggNOG" id="COG3473">
    <property type="taxonomic scope" value="Bacteria"/>
</dbReference>
<dbReference type="RefSeq" id="WP_008335282.1">
    <property type="nucleotide sequence ID" value="NZ_CH902578.1"/>
</dbReference>
<sequence length="247" mass="26033">MSFRVFPYEPVEVFPTQLGLIVLQSDETVEQDFRRLFGPEVELQITRIRSGADVTPETLAAMEGDLGASAELLCPWTRFAAIGYGCTSGTAQIGRAQVAALVSGGAQTRAVTEPVSALLAACAALGVKRIAFLSPYLAEVSDRICKVLAEGGVETPLFGSFNVSTEAKVARIAPASIIAAAERLVEPGGVDALFMSCTNLRTLGIIDDLETRLSMPVLSSNLVLAWHMAQLSGVALAPGTPGRLARL</sequence>
<accession>A3VKQ0</accession>
<keyword evidence="2" id="KW-1185">Reference proteome</keyword>
<gene>
    <name evidence="1" type="ORF">RB2654_21513</name>
</gene>
<evidence type="ECO:0000313" key="2">
    <source>
        <dbReference type="Proteomes" id="UP000002931"/>
    </source>
</evidence>